<dbReference type="Gene3D" id="1.20.1050.20">
    <property type="entry name" value="STAT transcription factor, all-alpha domain"/>
    <property type="match status" value="1"/>
</dbReference>
<dbReference type="Pfam" id="PF00017">
    <property type="entry name" value="SH2"/>
    <property type="match status" value="1"/>
</dbReference>
<dbReference type="GO" id="GO:0005737">
    <property type="term" value="C:cytoplasm"/>
    <property type="evidence" value="ECO:0007669"/>
    <property type="project" value="UniProtKB-SubCell"/>
</dbReference>
<dbReference type="InterPro" id="IPR036860">
    <property type="entry name" value="SH2_dom_sf"/>
</dbReference>
<dbReference type="InterPro" id="IPR000980">
    <property type="entry name" value="SH2"/>
</dbReference>
<evidence type="ECO:0000256" key="4">
    <source>
        <dbReference type="ARBA" id="ARBA00022490"/>
    </source>
</evidence>
<dbReference type="OrthoDB" id="19300at2759"/>
<dbReference type="FunFam" id="2.60.40.630:FF:000003">
    <property type="entry name" value="Signal transducer and transcription activator 6"/>
    <property type="match status" value="1"/>
</dbReference>
<dbReference type="SUPFAM" id="SSF55550">
    <property type="entry name" value="SH2 domain"/>
    <property type="match status" value="1"/>
</dbReference>
<dbReference type="Pfam" id="PF01017">
    <property type="entry name" value="STAT_alpha"/>
    <property type="match status" value="1"/>
</dbReference>
<dbReference type="Gene3D" id="1.10.238.10">
    <property type="entry name" value="EF-hand"/>
    <property type="match status" value="1"/>
</dbReference>
<dbReference type="SUPFAM" id="SSF47655">
    <property type="entry name" value="STAT"/>
    <property type="match status" value="1"/>
</dbReference>
<dbReference type="InterPro" id="IPR013801">
    <property type="entry name" value="STAT_TF_DNA-bd"/>
</dbReference>
<dbReference type="AlphaFoldDB" id="A0A7D9JDR7"/>
<dbReference type="SUPFAM" id="SSF49417">
    <property type="entry name" value="p53-like transcription factors"/>
    <property type="match status" value="1"/>
</dbReference>
<dbReference type="Gene3D" id="3.30.505.10">
    <property type="entry name" value="SH2 domain"/>
    <property type="match status" value="1"/>
</dbReference>
<dbReference type="InterPro" id="IPR008967">
    <property type="entry name" value="p53-like_TF_DNA-bd_sf"/>
</dbReference>
<comment type="subcellular location">
    <subcellularLocation>
        <location evidence="2">Cytoplasm</location>
    </subcellularLocation>
    <subcellularLocation>
        <location evidence="1">Nucleus</location>
    </subcellularLocation>
</comment>
<organism evidence="12 13">
    <name type="scientific">Paramuricea clavata</name>
    <name type="common">Red gorgonian</name>
    <name type="synonym">Violescent sea-whip</name>
    <dbReference type="NCBI Taxonomy" id="317549"/>
    <lineage>
        <taxon>Eukaryota</taxon>
        <taxon>Metazoa</taxon>
        <taxon>Cnidaria</taxon>
        <taxon>Anthozoa</taxon>
        <taxon>Octocorallia</taxon>
        <taxon>Malacalcyonacea</taxon>
        <taxon>Plexauridae</taxon>
        <taxon>Paramuricea</taxon>
    </lineage>
</organism>
<dbReference type="GO" id="GO:0000977">
    <property type="term" value="F:RNA polymerase II transcription regulatory region sequence-specific DNA binding"/>
    <property type="evidence" value="ECO:0007669"/>
    <property type="project" value="UniProtKB-ARBA"/>
</dbReference>
<dbReference type="PANTHER" id="PTHR11801">
    <property type="entry name" value="SIGNAL TRANSDUCER AND ACTIVATOR OF TRANSCRIPTION"/>
    <property type="match status" value="1"/>
</dbReference>
<keyword evidence="7" id="KW-0805">Transcription regulation</keyword>
<dbReference type="Gene3D" id="2.60.40.630">
    <property type="entry name" value="STAT transcription factor, DNA-binding domain"/>
    <property type="match status" value="1"/>
</dbReference>
<evidence type="ECO:0000256" key="11">
    <source>
        <dbReference type="ARBA" id="ARBA00023242"/>
    </source>
</evidence>
<dbReference type="InterPro" id="IPR013800">
    <property type="entry name" value="STAT_TF_alpha"/>
</dbReference>
<dbReference type="CDD" id="cd14801">
    <property type="entry name" value="STAT_DBD"/>
    <property type="match status" value="1"/>
</dbReference>
<comment type="caution">
    <text evidence="12">The sequence shown here is derived from an EMBL/GenBank/DDBJ whole genome shotgun (WGS) entry which is preliminary data.</text>
</comment>
<evidence type="ECO:0000256" key="1">
    <source>
        <dbReference type="ARBA" id="ARBA00004123"/>
    </source>
</evidence>
<keyword evidence="4" id="KW-0963">Cytoplasm</keyword>
<dbReference type="InterPro" id="IPR012345">
    <property type="entry name" value="STAT_TF_DNA-bd_N"/>
</dbReference>
<dbReference type="EMBL" id="CACRXK020014770">
    <property type="protein sequence ID" value="CAB4027387.1"/>
    <property type="molecule type" value="Genomic_DNA"/>
</dbReference>
<dbReference type="Proteomes" id="UP001152795">
    <property type="component" value="Unassembled WGS sequence"/>
</dbReference>
<feature type="non-terminal residue" evidence="12">
    <location>
        <position position="504"/>
    </location>
</feature>
<evidence type="ECO:0000313" key="12">
    <source>
        <dbReference type="EMBL" id="CAB4027387.1"/>
    </source>
</evidence>
<dbReference type="Pfam" id="PF21354">
    <property type="entry name" value="STAT_linker"/>
    <property type="match status" value="1"/>
</dbReference>
<dbReference type="Pfam" id="PF02864">
    <property type="entry name" value="STAT_bind"/>
    <property type="match status" value="1"/>
</dbReference>
<dbReference type="InterPro" id="IPR048988">
    <property type="entry name" value="STAT_linker"/>
</dbReference>
<reference evidence="12" key="1">
    <citation type="submission" date="2020-04" db="EMBL/GenBank/DDBJ databases">
        <authorList>
            <person name="Alioto T."/>
            <person name="Alioto T."/>
            <person name="Gomez Garrido J."/>
        </authorList>
    </citation>
    <scope>NUCLEOTIDE SEQUENCE</scope>
    <source>
        <strain evidence="12">A484AB</strain>
    </source>
</reference>
<evidence type="ECO:0000256" key="9">
    <source>
        <dbReference type="ARBA" id="ARBA00023159"/>
    </source>
</evidence>
<keyword evidence="13" id="KW-1185">Reference proteome</keyword>
<comment type="similarity">
    <text evidence="3">Belongs to the transcription factor STAT family.</text>
</comment>
<dbReference type="GO" id="GO:0001228">
    <property type="term" value="F:DNA-binding transcription activator activity, RNA polymerase II-specific"/>
    <property type="evidence" value="ECO:0007669"/>
    <property type="project" value="UniProtKB-ARBA"/>
</dbReference>
<keyword evidence="6" id="KW-0727">SH2 domain</keyword>
<evidence type="ECO:0000256" key="10">
    <source>
        <dbReference type="ARBA" id="ARBA00023163"/>
    </source>
</evidence>
<gene>
    <name evidence="12" type="ORF">PACLA_8A023787</name>
</gene>
<sequence length="504" mass="58517">MENVVKSLEQEKESYVIQFEETRNKIVVLEGKYRELQNSPMAEPAKEESLRRCKGDMEKMWAAIKQHAEELLSRRNEAIEKLKMQLEHFQEYQKSVLNEIGGWKFQQKLAHCGYPEPGPLDDVKKHCESLAELEWRGYTHTTQVENLFLQVLQNNPMELNRMTELKNAYKNLLTQLIEGAFVIEKQPPQVLKTQTKFTSTVRHLIGSKLNMQMSKPEVTATIITEKQAEELHKTGTWKSQGLDEILNNKKVMEYIQEKDSVVAEFKNMSLKKVNRQGKKNTERVMDEKSTLVFQAQLHIGGEKFSVMQLSLPVSVIVHGNQQPEAEGTIFWDNAFSVIERVPFEVSEVVTWAQFTLALNMRWALANGHPLNDSHLDYLASKLYGEKPLMEGYSNHQLKKEHFNKDNLPDRQFTFWIWFYSILDLVKKNFQHEWHENLVLGFIGKDEAREMLLQKPVGTFLLRFSDGILGGISVAYVLVNDQGNLDVWNIEPWSYKDLGRRNLSD</sequence>
<keyword evidence="11" id="KW-0539">Nucleus</keyword>
<keyword evidence="10" id="KW-0804">Transcription</keyword>
<keyword evidence="5" id="KW-0597">Phosphoprotein</keyword>
<evidence type="ECO:0000256" key="5">
    <source>
        <dbReference type="ARBA" id="ARBA00022553"/>
    </source>
</evidence>
<evidence type="ECO:0000256" key="3">
    <source>
        <dbReference type="ARBA" id="ARBA00005586"/>
    </source>
</evidence>
<evidence type="ECO:0000256" key="8">
    <source>
        <dbReference type="ARBA" id="ARBA00023125"/>
    </source>
</evidence>
<dbReference type="GO" id="GO:0007166">
    <property type="term" value="P:cell surface receptor signaling pathway"/>
    <property type="evidence" value="ECO:0007669"/>
    <property type="project" value="UniProtKB-ARBA"/>
</dbReference>
<name>A0A7D9JDR7_PARCT</name>
<accession>A0A7D9JDR7</accession>
<protein>
    <submittedName>
        <fullName evidence="12">Signal transducer and activator of transcription 5B</fullName>
    </submittedName>
</protein>
<evidence type="ECO:0000313" key="13">
    <source>
        <dbReference type="Proteomes" id="UP001152795"/>
    </source>
</evidence>
<dbReference type="GO" id="GO:0005634">
    <property type="term" value="C:nucleus"/>
    <property type="evidence" value="ECO:0007669"/>
    <property type="project" value="UniProtKB-SubCell"/>
</dbReference>
<dbReference type="InterPro" id="IPR001217">
    <property type="entry name" value="STAT"/>
</dbReference>
<keyword evidence="8" id="KW-0238">DNA-binding</keyword>
<proteinExistence type="inferred from homology"/>
<dbReference type="PROSITE" id="PS50001">
    <property type="entry name" value="SH2"/>
    <property type="match status" value="1"/>
</dbReference>
<dbReference type="InterPro" id="IPR015988">
    <property type="entry name" value="STAT_TF_CC"/>
</dbReference>
<evidence type="ECO:0000256" key="2">
    <source>
        <dbReference type="ARBA" id="ARBA00004496"/>
    </source>
</evidence>
<keyword evidence="9" id="KW-0010">Activator</keyword>
<dbReference type="CDD" id="cd09919">
    <property type="entry name" value="SH2_STAT_family"/>
    <property type="match status" value="1"/>
</dbReference>
<evidence type="ECO:0000256" key="6">
    <source>
        <dbReference type="ARBA" id="ARBA00022999"/>
    </source>
</evidence>
<evidence type="ECO:0000256" key="7">
    <source>
        <dbReference type="ARBA" id="ARBA00023015"/>
    </source>
</evidence>